<reference evidence="4 5" key="1">
    <citation type="submission" date="2020-04" db="EMBL/GenBank/DDBJ databases">
        <title>Perkinsus olseni comparative genomics.</title>
        <authorList>
            <person name="Bogema D.R."/>
        </authorList>
    </citation>
    <scope>NUCLEOTIDE SEQUENCE [LARGE SCALE GENOMIC DNA]</scope>
    <source>
        <strain evidence="1">00978-12</strain>
        <strain evidence="3">ATCC PRA-205</strain>
        <strain evidence="2 5">ATCC PRA-207</strain>
    </source>
</reference>
<evidence type="ECO:0000313" key="4">
    <source>
        <dbReference type="Proteomes" id="UP000541610"/>
    </source>
</evidence>
<sequence>MAFPAHVEALRLEMVERVWKESTVVGPLPELMCDIMAYIPKPVLTLEEISLPGGPDFIFVRGGIIYGIFKQERLIFLTQMCPPGKHTDLVKSTRSQRWYYNATYFYDSGASHLYILHDDAGTSSTDSKIRGTVSLLVYDVEASKVHKVLKLPNLSGAGEFPCKMAAVGTSVFLGVQWSRDSGESSRASEVLHVNSEGNVAVLWYVYDREVKLVGLHPVSASPLLLDVIYCEGHTCHSVRLEMIHSTAPVVFEEKNRYRISMNGSSGVFGGGILMVRSASEISLLDSRLRSIFNELSFPGNPQIIAVQTDRYGGIYFLLERRVNSMDRYRVLCAHPYFN</sequence>
<keyword evidence="5" id="KW-1185">Reference proteome</keyword>
<organism evidence="2 5">
    <name type="scientific">Perkinsus olseni</name>
    <name type="common">Perkinsus atlanticus</name>
    <dbReference type="NCBI Taxonomy" id="32597"/>
    <lineage>
        <taxon>Eukaryota</taxon>
        <taxon>Sar</taxon>
        <taxon>Alveolata</taxon>
        <taxon>Perkinsozoa</taxon>
        <taxon>Perkinsea</taxon>
        <taxon>Perkinsida</taxon>
        <taxon>Perkinsidae</taxon>
        <taxon>Perkinsus</taxon>
    </lineage>
</organism>
<dbReference type="OrthoDB" id="10514614at2759"/>
<name>A0A7J6R1S6_PEROL</name>
<evidence type="ECO:0000313" key="1">
    <source>
        <dbReference type="EMBL" id="KAF4682214.1"/>
    </source>
</evidence>
<proteinExistence type="predicted"/>
<dbReference type="Proteomes" id="UP000574390">
    <property type="component" value="Unassembled WGS sequence"/>
</dbReference>
<comment type="caution">
    <text evidence="2">The sequence shown here is derived from an EMBL/GenBank/DDBJ whole genome shotgun (WGS) entry which is preliminary data.</text>
</comment>
<dbReference type="AlphaFoldDB" id="A0A7J6R1S6"/>
<dbReference type="EMBL" id="JABANM010005940">
    <property type="protein sequence ID" value="KAF4746744.1"/>
    <property type="molecule type" value="Genomic_DNA"/>
</dbReference>
<dbReference type="Proteomes" id="UP000553632">
    <property type="component" value="Unassembled WGS sequence"/>
</dbReference>
<gene>
    <name evidence="1" type="ORF">FOZ60_010827</name>
    <name evidence="3" type="ORF">FOZ62_017691</name>
    <name evidence="2" type="ORF">FOZ63_015782</name>
</gene>
<evidence type="ECO:0000313" key="5">
    <source>
        <dbReference type="Proteomes" id="UP000553632"/>
    </source>
</evidence>
<evidence type="ECO:0000313" key="2">
    <source>
        <dbReference type="EMBL" id="KAF4714513.1"/>
    </source>
</evidence>
<dbReference type="Proteomes" id="UP000541610">
    <property type="component" value="Unassembled WGS sequence"/>
</dbReference>
<protein>
    <submittedName>
        <fullName evidence="2">Uncharacterized protein</fullName>
    </submittedName>
</protein>
<dbReference type="EMBL" id="JABANP010000449">
    <property type="protein sequence ID" value="KAF4682214.1"/>
    <property type="molecule type" value="Genomic_DNA"/>
</dbReference>
<evidence type="ECO:0000313" key="3">
    <source>
        <dbReference type="EMBL" id="KAF4746744.1"/>
    </source>
</evidence>
<dbReference type="EMBL" id="JABANO010028853">
    <property type="protein sequence ID" value="KAF4714513.1"/>
    <property type="molecule type" value="Genomic_DNA"/>
</dbReference>
<accession>A0A7J6R1S6</accession>